<dbReference type="RefSeq" id="WP_024483466.1">
    <property type="nucleotide sequence ID" value="NZ_CAMKUH010000003.1"/>
</dbReference>
<protein>
    <submittedName>
        <fullName evidence="1">Flp pilus assembly protein, pilin Flp</fullName>
    </submittedName>
</protein>
<dbReference type="KEGG" id="sfw:WN53_12385"/>
<organism evidence="1">
    <name type="scientific">Serratia fonticola</name>
    <dbReference type="NCBI Taxonomy" id="47917"/>
    <lineage>
        <taxon>Bacteria</taxon>
        <taxon>Pseudomonadati</taxon>
        <taxon>Pseudomonadota</taxon>
        <taxon>Gammaproteobacteria</taxon>
        <taxon>Enterobacterales</taxon>
        <taxon>Yersiniaceae</taxon>
        <taxon>Serratia</taxon>
    </lineage>
</organism>
<reference evidence="1" key="1">
    <citation type="submission" date="2019-05" db="EMBL/GenBank/DDBJ databases">
        <authorList>
            <consortium name="Pathogen Informatics"/>
        </authorList>
    </citation>
    <scope>NUCLEOTIDE SEQUENCE [LARGE SCALE GENOMIC DNA]</scope>
    <source>
        <strain evidence="1">NCTC12965</strain>
    </source>
</reference>
<name>A0A0F7HAQ8_SERFO</name>
<sequence length="89" mass="9583">MTMSLNNVFLMGCIKLQQAKESFRAIVTSEKGVTAIEYAVVIAGVAAVVMVIFGREGPVNEMLTNTFNTLEERINDTLQETAPESGGGE</sequence>
<dbReference type="EMBL" id="CABEEZ010000109">
    <property type="protein sequence ID" value="VTR43923.1"/>
    <property type="molecule type" value="Genomic_DNA"/>
</dbReference>
<proteinExistence type="predicted"/>
<dbReference type="GeneID" id="30320968"/>
<dbReference type="AlphaFoldDB" id="A0A0F7HAQ8"/>
<evidence type="ECO:0000313" key="1">
    <source>
        <dbReference type="EMBL" id="VTR43923.1"/>
    </source>
</evidence>
<gene>
    <name evidence="1" type="ORF">NCTC12965_05025</name>
</gene>
<accession>A0A0F7HAQ8</accession>